<organism evidence="3 4">
    <name type="scientific">Agrobacterium vitis</name>
    <name type="common">Rhizobium vitis</name>
    <dbReference type="NCBI Taxonomy" id="373"/>
    <lineage>
        <taxon>Bacteria</taxon>
        <taxon>Pseudomonadati</taxon>
        <taxon>Pseudomonadota</taxon>
        <taxon>Alphaproteobacteria</taxon>
        <taxon>Hyphomicrobiales</taxon>
        <taxon>Rhizobiaceae</taxon>
        <taxon>Rhizobium/Agrobacterium group</taxon>
        <taxon>Agrobacterium</taxon>
    </lineage>
</organism>
<dbReference type="PANTHER" id="PTHR10458:SF22">
    <property type="entry name" value="PEPTIDE DEFORMYLASE"/>
    <property type="match status" value="1"/>
</dbReference>
<dbReference type="PRINTS" id="PR01576">
    <property type="entry name" value="PDEFORMYLASE"/>
</dbReference>
<dbReference type="PANTHER" id="PTHR10458">
    <property type="entry name" value="PEPTIDE DEFORMYLASE"/>
    <property type="match status" value="1"/>
</dbReference>
<sequence length="166" mass="18870">MALKILRYPHLLLAKPCQTVTAFDDTLIHFADALYDAMCAAPGVGITAAHVGELMRLVILDLPELGGRRDYVNPEILFFSQSTLEHDEGSVCMPGMTETVTRPRQITLRYQSLDGTVHEEELQDFAAICMQHEIDQLDGLFWIQRLSRLKRDRLLKKWQKAISSQT</sequence>
<dbReference type="Proteomes" id="UP000477951">
    <property type="component" value="Unassembled WGS sequence"/>
</dbReference>
<gene>
    <name evidence="3" type="ORF">GOZ90_05120</name>
</gene>
<dbReference type="NCBIfam" id="NF009484">
    <property type="entry name" value="PRK12846.1-5"/>
    <property type="match status" value="1"/>
</dbReference>
<dbReference type="AlphaFoldDB" id="A0A6L6V817"/>
<keyword evidence="3" id="KW-0378">Hydrolase</keyword>
<dbReference type="CDD" id="cd00487">
    <property type="entry name" value="Pep_deformylase"/>
    <property type="match status" value="1"/>
</dbReference>
<dbReference type="PIRSF" id="PIRSF004749">
    <property type="entry name" value="Pep_def"/>
    <property type="match status" value="1"/>
</dbReference>
<protein>
    <recommendedName>
        <fullName evidence="2">Peptide deformylase-like</fullName>
    </recommendedName>
    <alternativeName>
        <fullName evidence="2">Polypeptide deformylase-like</fullName>
    </alternativeName>
</protein>
<dbReference type="InterPro" id="IPR036821">
    <property type="entry name" value="Peptide_deformylase_sf"/>
</dbReference>
<evidence type="ECO:0000256" key="1">
    <source>
        <dbReference type="ARBA" id="ARBA00010759"/>
    </source>
</evidence>
<dbReference type="EMBL" id="WPHR01000003">
    <property type="protein sequence ID" value="MUZ72060.1"/>
    <property type="molecule type" value="Genomic_DNA"/>
</dbReference>
<dbReference type="RefSeq" id="WP_156613975.1">
    <property type="nucleotide sequence ID" value="NZ_WPHR01000003.1"/>
</dbReference>
<comment type="caution">
    <text evidence="3">The sequence shown here is derived from an EMBL/GenBank/DDBJ whole genome shotgun (WGS) entry which is preliminary data.</text>
</comment>
<reference evidence="3 4" key="1">
    <citation type="submission" date="2019-12" db="EMBL/GenBank/DDBJ databases">
        <title>Whole-genome sequencing of Allorhizobium vitis.</title>
        <authorList>
            <person name="Gan H.M."/>
            <person name="Szegedi E."/>
            <person name="Burr T."/>
            <person name="Savka M.A."/>
        </authorList>
    </citation>
    <scope>NUCLEOTIDE SEQUENCE [LARGE SCALE GENOMIC DNA]</scope>
    <source>
        <strain evidence="3 4">CG516</strain>
    </source>
</reference>
<dbReference type="NCBIfam" id="TIGR00079">
    <property type="entry name" value="pept_deformyl"/>
    <property type="match status" value="1"/>
</dbReference>
<dbReference type="InterPro" id="IPR023635">
    <property type="entry name" value="Peptide_deformylase"/>
</dbReference>
<dbReference type="HAMAP" id="MF_00163">
    <property type="entry name" value="Pep_deformylase"/>
    <property type="match status" value="1"/>
</dbReference>
<dbReference type="SUPFAM" id="SSF56420">
    <property type="entry name" value="Peptide deformylase"/>
    <property type="match status" value="1"/>
</dbReference>
<dbReference type="Pfam" id="PF01327">
    <property type="entry name" value="Pep_deformylase"/>
    <property type="match status" value="1"/>
</dbReference>
<comment type="similarity">
    <text evidence="1 2">Belongs to the polypeptide deformylase family.</text>
</comment>
<evidence type="ECO:0000313" key="4">
    <source>
        <dbReference type="Proteomes" id="UP000477951"/>
    </source>
</evidence>
<feature type="active site" evidence="2">
    <location>
        <position position="133"/>
    </location>
</feature>
<evidence type="ECO:0000313" key="3">
    <source>
        <dbReference type="EMBL" id="MUZ72060.1"/>
    </source>
</evidence>
<accession>A0A6L6V817</accession>
<proteinExistence type="inferred from homology"/>
<dbReference type="GO" id="GO:0042586">
    <property type="term" value="F:peptide deformylase activity"/>
    <property type="evidence" value="ECO:0007669"/>
    <property type="project" value="InterPro"/>
</dbReference>
<dbReference type="Gene3D" id="3.90.45.10">
    <property type="entry name" value="Peptide deformylase"/>
    <property type="match status" value="1"/>
</dbReference>
<name>A0A6L6V817_AGRVI</name>
<evidence type="ECO:0000256" key="2">
    <source>
        <dbReference type="HAMAP-Rule" id="MF_00163"/>
    </source>
</evidence>
<comment type="caution">
    <text evidence="2">Lacks conserved residue(s) required for the propagation of feature annotation.</text>
</comment>